<dbReference type="GO" id="GO:0006897">
    <property type="term" value="P:endocytosis"/>
    <property type="evidence" value="ECO:0007669"/>
    <property type="project" value="TreeGrafter"/>
</dbReference>
<feature type="domain" description="EH" evidence="3">
    <location>
        <begin position="322"/>
        <end position="411"/>
    </location>
</feature>
<gene>
    <name evidence="5" type="ORF">CAUJ_LOCUS15821</name>
</gene>
<proteinExistence type="predicted"/>
<dbReference type="OrthoDB" id="524326at2759"/>
<evidence type="ECO:0000313" key="5">
    <source>
        <dbReference type="EMBL" id="CAD6199922.1"/>
    </source>
</evidence>
<dbReference type="InterPro" id="IPR002048">
    <property type="entry name" value="EF_hand_dom"/>
</dbReference>
<sequence length="793" mass="85117">MDDSYAIAQPYADYYESIFREFNPRGLPTVPAGEAAAFLKRSNLPMPVLGQIWELADQRKIGALDKRGAYVAFKLVAAAQNGKPLNSPGLLYDSSLGMPKFGLPMGSPAPPGGSFQHSPVSAAQWAIPQQDQAKYDSIFASLGPVNGKVSGVAVRPVLLNSGLDGVSLARIWELSDQDKDGQLDRIEMSIALHLVYKALQNEPIPSELPSSLIHPSKAMLVRRTSNAGSLTGVPAYPPRPLFGSRAGSVTSLDEGNSGGFSTLPKPAARAVSVQPSHYMNGQNGRTSGCSTPLGSINREVGALTGSVSVSSLTENGHDWPVSTAEHEALFSMCDGDHDGFVSGADVKGPLLGTGLSPQMLAHVWSLVDSKRIGRLNLEQFALTMFLVQMAKRGETLPQELPHYLIPPSMRPPIPSVAAHVLHSEHNQSVSTPQLPEATSMEIKEALECENEEMRQLAEAIQSMQADRRKAEENIVQLEADMTIKNSRIKNLQIELTTLEGTVKQLERQKGEANRRLADFDTQIEQLKAACDAQREKKSDTETRMTQIQEDARAGEETRTKDLEEMEALKNDIAQMEMELNGLNGLMTNEKAEREKIVAEETALEIQEARDKAQEARLKEAIASTNAANEALVKAVEGGDVAEFVTKNPAALHTHADESLMSDATVYTEASTSSSSAGHVTQTPFGPTPTHSQPFQPDPHFPTDPFAQADPFASTPSAAFGTAFPADPFSSAFPAEPFGGDSHPTPPKAAAAPPPRPAPPKSARQTPVTDPFGAEAPAPNANFANFADFGAAFN</sequence>
<feature type="region of interest" description="Disordered" evidence="2">
    <location>
        <begin position="532"/>
        <end position="558"/>
    </location>
</feature>
<dbReference type="InterPro" id="IPR011992">
    <property type="entry name" value="EF-hand-dom_pair"/>
</dbReference>
<organism evidence="5 6">
    <name type="scientific">Caenorhabditis auriculariae</name>
    <dbReference type="NCBI Taxonomy" id="2777116"/>
    <lineage>
        <taxon>Eukaryota</taxon>
        <taxon>Metazoa</taxon>
        <taxon>Ecdysozoa</taxon>
        <taxon>Nematoda</taxon>
        <taxon>Chromadorea</taxon>
        <taxon>Rhabditida</taxon>
        <taxon>Rhabditina</taxon>
        <taxon>Rhabditomorpha</taxon>
        <taxon>Rhabditoidea</taxon>
        <taxon>Rhabditidae</taxon>
        <taxon>Peloderinae</taxon>
        <taxon>Caenorhabditis</taxon>
    </lineage>
</organism>
<feature type="compositionally biased region" description="Pro residues" evidence="2">
    <location>
        <begin position="743"/>
        <end position="759"/>
    </location>
</feature>
<dbReference type="InterPro" id="IPR000261">
    <property type="entry name" value="EH_dom"/>
</dbReference>
<comment type="caution">
    <text evidence="5">The sequence shown here is derived from an EMBL/GenBank/DDBJ whole genome shotgun (WGS) entry which is preliminary data.</text>
</comment>
<evidence type="ECO:0000256" key="1">
    <source>
        <dbReference type="ARBA" id="ARBA00022837"/>
    </source>
</evidence>
<evidence type="ECO:0000259" key="3">
    <source>
        <dbReference type="PROSITE" id="PS50031"/>
    </source>
</evidence>
<dbReference type="SMART" id="SM00027">
    <property type="entry name" value="EH"/>
    <property type="match status" value="3"/>
</dbReference>
<dbReference type="GO" id="GO:0045296">
    <property type="term" value="F:cadherin binding"/>
    <property type="evidence" value="ECO:0007669"/>
    <property type="project" value="TreeGrafter"/>
</dbReference>
<feature type="compositionally biased region" description="Polar residues" evidence="2">
    <location>
        <begin position="667"/>
        <end position="694"/>
    </location>
</feature>
<evidence type="ECO:0000259" key="4">
    <source>
        <dbReference type="PROSITE" id="PS50222"/>
    </source>
</evidence>
<keyword evidence="1" id="KW-0106">Calcium</keyword>
<dbReference type="Gene3D" id="1.10.238.10">
    <property type="entry name" value="EF-hand"/>
    <property type="match status" value="3"/>
</dbReference>
<reference evidence="5" key="1">
    <citation type="submission" date="2020-10" db="EMBL/GenBank/DDBJ databases">
        <authorList>
            <person name="Kikuchi T."/>
        </authorList>
    </citation>
    <scope>NUCLEOTIDE SEQUENCE</scope>
    <source>
        <strain evidence="5">NKZ352</strain>
    </source>
</reference>
<dbReference type="GO" id="GO:0005509">
    <property type="term" value="F:calcium ion binding"/>
    <property type="evidence" value="ECO:0007669"/>
    <property type="project" value="InterPro"/>
</dbReference>
<feature type="domain" description="EF-hand" evidence="4">
    <location>
        <begin position="163"/>
        <end position="198"/>
    </location>
</feature>
<feature type="compositionally biased region" description="Basic and acidic residues" evidence="2">
    <location>
        <begin position="532"/>
        <end position="542"/>
    </location>
</feature>
<dbReference type="GO" id="GO:0016197">
    <property type="term" value="P:endosomal transport"/>
    <property type="evidence" value="ECO:0007669"/>
    <property type="project" value="TreeGrafter"/>
</dbReference>
<feature type="domain" description="EH" evidence="3">
    <location>
        <begin position="131"/>
        <end position="219"/>
    </location>
</feature>
<dbReference type="EMBL" id="CAJGYM010000216">
    <property type="protein sequence ID" value="CAD6199922.1"/>
    <property type="molecule type" value="Genomic_DNA"/>
</dbReference>
<dbReference type="Pfam" id="PF12763">
    <property type="entry name" value="EH"/>
    <property type="match status" value="3"/>
</dbReference>
<dbReference type="GO" id="GO:0030132">
    <property type="term" value="C:clathrin coat of coated pit"/>
    <property type="evidence" value="ECO:0007669"/>
    <property type="project" value="TreeGrafter"/>
</dbReference>
<dbReference type="PROSITE" id="PS50222">
    <property type="entry name" value="EF_HAND_2"/>
    <property type="match status" value="2"/>
</dbReference>
<dbReference type="Gene3D" id="1.20.5.340">
    <property type="match status" value="1"/>
</dbReference>
<keyword evidence="6" id="KW-1185">Reference proteome</keyword>
<dbReference type="PANTHER" id="PTHR11216:SF176">
    <property type="entry name" value="EPIDERMAL GROWTH FACTOR RECEPTOR PATHWAY SUBSTRATE CLONE 15, ISOFORM A"/>
    <property type="match status" value="1"/>
</dbReference>
<dbReference type="PROSITE" id="PS00018">
    <property type="entry name" value="EF_HAND_1"/>
    <property type="match status" value="2"/>
</dbReference>
<accession>A0A8S1HX98</accession>
<feature type="domain" description="EF-hand" evidence="4">
    <location>
        <begin position="321"/>
        <end position="356"/>
    </location>
</feature>
<feature type="compositionally biased region" description="Basic and acidic residues" evidence="2">
    <location>
        <begin position="549"/>
        <end position="558"/>
    </location>
</feature>
<dbReference type="Proteomes" id="UP000835052">
    <property type="component" value="Unassembled WGS sequence"/>
</dbReference>
<dbReference type="CDD" id="cd00052">
    <property type="entry name" value="EH"/>
    <property type="match status" value="3"/>
</dbReference>
<dbReference type="SUPFAM" id="SSF47473">
    <property type="entry name" value="EF-hand"/>
    <property type="match status" value="3"/>
</dbReference>
<evidence type="ECO:0000313" key="6">
    <source>
        <dbReference type="Proteomes" id="UP000835052"/>
    </source>
</evidence>
<feature type="domain" description="EH" evidence="3">
    <location>
        <begin position="11"/>
        <end position="102"/>
    </location>
</feature>
<dbReference type="InterPro" id="IPR018247">
    <property type="entry name" value="EF_Hand_1_Ca_BS"/>
</dbReference>
<dbReference type="PANTHER" id="PTHR11216">
    <property type="entry name" value="EH DOMAIN"/>
    <property type="match status" value="1"/>
</dbReference>
<feature type="compositionally biased region" description="Low complexity" evidence="2">
    <location>
        <begin position="770"/>
        <end position="780"/>
    </location>
</feature>
<name>A0A8S1HX98_9PELO</name>
<dbReference type="PROSITE" id="PS50031">
    <property type="entry name" value="EH"/>
    <property type="match status" value="3"/>
</dbReference>
<dbReference type="AlphaFoldDB" id="A0A8S1HX98"/>
<protein>
    <submittedName>
        <fullName evidence="5">Uncharacterized protein</fullName>
    </submittedName>
</protein>
<feature type="region of interest" description="Disordered" evidence="2">
    <location>
        <begin position="666"/>
        <end position="780"/>
    </location>
</feature>
<evidence type="ECO:0000256" key="2">
    <source>
        <dbReference type="SAM" id="MobiDB-lite"/>
    </source>
</evidence>